<dbReference type="SUPFAM" id="SSF56059">
    <property type="entry name" value="Glutathione synthetase ATP-binding domain-like"/>
    <property type="match status" value="1"/>
</dbReference>
<dbReference type="InterPro" id="IPR008279">
    <property type="entry name" value="PEP-util_enz_mobile_dom"/>
</dbReference>
<proteinExistence type="predicted"/>
<comment type="caution">
    <text evidence="3">The sequence shown here is derived from an EMBL/GenBank/DDBJ whole genome shotgun (WGS) entry which is preliminary data.</text>
</comment>
<dbReference type="InterPro" id="IPR002192">
    <property type="entry name" value="PPDK_AMP/ATP-bd"/>
</dbReference>
<feature type="domain" description="Pyruvate phosphate dikinase AMP/ATP-binding" evidence="2">
    <location>
        <begin position="63"/>
        <end position="263"/>
    </location>
</feature>
<dbReference type="Gene3D" id="3.30.1490.20">
    <property type="entry name" value="ATP-grasp fold, A domain"/>
    <property type="match status" value="1"/>
</dbReference>
<dbReference type="InterPro" id="IPR013815">
    <property type="entry name" value="ATP_grasp_subdomain_1"/>
</dbReference>
<dbReference type="AlphaFoldDB" id="A0AAE3RDR4"/>
<dbReference type="GO" id="GO:0005524">
    <property type="term" value="F:ATP binding"/>
    <property type="evidence" value="ECO:0007669"/>
    <property type="project" value="InterPro"/>
</dbReference>
<dbReference type="Pfam" id="PF01326">
    <property type="entry name" value="PPDK_N"/>
    <property type="match status" value="1"/>
</dbReference>
<dbReference type="RefSeq" id="WP_314518470.1">
    <property type="nucleotide sequence ID" value="NZ_JASJOU010000019.1"/>
</dbReference>
<dbReference type="Gene3D" id="3.30.470.20">
    <property type="entry name" value="ATP-grasp fold, B domain"/>
    <property type="match status" value="1"/>
</dbReference>
<gene>
    <name evidence="3" type="ORF">QNI22_34970</name>
</gene>
<dbReference type="PANTHER" id="PTHR43615:SF1">
    <property type="entry name" value="PPDK_N DOMAIN-CONTAINING PROTEIN"/>
    <property type="match status" value="1"/>
</dbReference>
<reference evidence="3" key="1">
    <citation type="submission" date="2023-05" db="EMBL/GenBank/DDBJ databases">
        <authorList>
            <person name="Zhang X."/>
        </authorList>
    </citation>
    <scope>NUCLEOTIDE SEQUENCE</scope>
    <source>
        <strain evidence="3">BD1B2-1</strain>
    </source>
</reference>
<keyword evidence="4" id="KW-1185">Reference proteome</keyword>
<organism evidence="3 4">
    <name type="scientific">Xanthocytophaga agilis</name>
    <dbReference type="NCBI Taxonomy" id="3048010"/>
    <lineage>
        <taxon>Bacteria</taxon>
        <taxon>Pseudomonadati</taxon>
        <taxon>Bacteroidota</taxon>
        <taxon>Cytophagia</taxon>
        <taxon>Cytophagales</taxon>
        <taxon>Rhodocytophagaceae</taxon>
        <taxon>Xanthocytophaga</taxon>
    </lineage>
</organism>
<evidence type="ECO:0000259" key="1">
    <source>
        <dbReference type="Pfam" id="PF00391"/>
    </source>
</evidence>
<name>A0AAE3RDR4_9BACT</name>
<dbReference type="Pfam" id="PF00391">
    <property type="entry name" value="PEP-utilizers"/>
    <property type="match status" value="1"/>
</dbReference>
<sequence>MNYYSYKNIPDRFFGGKADGLTFLLRNRFTVPQYYIIPDDTVRNILAGSLSAESFFEAWKKNTNPDENSLWALRSSAGVEDGTHQSYAGIFTTVLNCSTKSLPAALVNVIEGFKQVNTSGYHMGDGFSFHVVLQKMVQGEISGVGFSTDPLDHDGDHPLINILPGLGFKLVSGEENGMEITLSSTGPKAISKEETYKGEVFNGGYKPITLTGDALFLGITPYLQEIGQQLKKLEELKGFPVDTEFTLYNGRIYWLQVRPITSLVPKGAYTVWDNSNLSINYPGITLPLTSSYMLHSYSMAYKQMCRFLGSGNVFIERNKSLFNSMVGSIKGGMYYNITAWQQLLYQLPFGSNTSQMITKMLGADPAKFSKPITKASPIVYARLFLNLLKSILFFGKYKAKYLAQYEATRRQFEERNLDAETHQGLIAIYKEMEYNLGRYWYPPMINGFFAMLSYNGFKKVLSRSRLNDTFPNFLNDTIAGIGDVVSVDIVKALQDLIYRLHHNEMVKKILLEEDSSKALQAIEVHHSESYALITNYLKKYGERCDEGEMKMETVNYREGPSKFIALLKANLSLPYHKREQKEPFDYKKVLKEQYRYNPLKHLLLSWGLKFTINRVRDRENFRFIRTKSFAMARQIFRKMDKCLLNQGLIHSAGDSLYLTFEELTDPGITSYKETISKRKEEYELYQNEYRYVRYHEIEGVLYPIEKRESLPKGELSGTGCSSGIVIGEAVQVTVQNIQDLDVNDKILVAPFFEPGWIGVFARARGLVAERGSLLSHTAILCREMGIPLIVGVKKATTAIIHGEKIKINGATGSIEKVITHE</sequence>
<dbReference type="InterPro" id="IPR051549">
    <property type="entry name" value="PEP_Utilizing_Enz"/>
</dbReference>
<dbReference type="Gene3D" id="3.50.30.10">
    <property type="entry name" value="Phosphohistidine domain"/>
    <property type="match status" value="1"/>
</dbReference>
<dbReference type="InterPro" id="IPR036637">
    <property type="entry name" value="Phosphohistidine_dom_sf"/>
</dbReference>
<evidence type="ECO:0000259" key="2">
    <source>
        <dbReference type="Pfam" id="PF01326"/>
    </source>
</evidence>
<dbReference type="Proteomes" id="UP001232063">
    <property type="component" value="Unassembled WGS sequence"/>
</dbReference>
<evidence type="ECO:0000313" key="3">
    <source>
        <dbReference type="EMBL" id="MDJ1505913.1"/>
    </source>
</evidence>
<dbReference type="GO" id="GO:0016301">
    <property type="term" value="F:kinase activity"/>
    <property type="evidence" value="ECO:0007669"/>
    <property type="project" value="InterPro"/>
</dbReference>
<dbReference type="PANTHER" id="PTHR43615">
    <property type="entry name" value="PHOSPHOENOLPYRUVATE SYNTHASE-RELATED"/>
    <property type="match status" value="1"/>
</dbReference>
<dbReference type="EMBL" id="JASJOU010000019">
    <property type="protein sequence ID" value="MDJ1505913.1"/>
    <property type="molecule type" value="Genomic_DNA"/>
</dbReference>
<protein>
    <submittedName>
        <fullName evidence="3">PEP/pyruvate-binding domain-containing protein</fullName>
    </submittedName>
</protein>
<feature type="domain" description="PEP-utilising enzyme mobile" evidence="1">
    <location>
        <begin position="744"/>
        <end position="812"/>
    </location>
</feature>
<dbReference type="SUPFAM" id="SSF52009">
    <property type="entry name" value="Phosphohistidine domain"/>
    <property type="match status" value="1"/>
</dbReference>
<accession>A0AAE3RDR4</accession>
<evidence type="ECO:0000313" key="4">
    <source>
        <dbReference type="Proteomes" id="UP001232063"/>
    </source>
</evidence>